<dbReference type="InterPro" id="IPR029058">
    <property type="entry name" value="AB_hydrolase_fold"/>
</dbReference>
<dbReference type="Gene3D" id="3.40.50.1820">
    <property type="entry name" value="alpha/beta hydrolase"/>
    <property type="match status" value="1"/>
</dbReference>
<evidence type="ECO:0000313" key="1">
    <source>
        <dbReference type="EMBL" id="STX50846.1"/>
    </source>
</evidence>
<reference evidence="1 2" key="1">
    <citation type="submission" date="2018-06" db="EMBL/GenBank/DDBJ databases">
        <authorList>
            <consortium name="Pathogen Informatics"/>
            <person name="Doyle S."/>
        </authorList>
    </citation>
    <scope>NUCLEOTIDE SEQUENCE [LARGE SCALE GENOMIC DNA]</scope>
    <source>
        <strain evidence="1 2">NCTC13316</strain>
    </source>
</reference>
<dbReference type="AlphaFoldDB" id="A0A378JHR2"/>
<protein>
    <recommendedName>
        <fullName evidence="3">Lipase</fullName>
    </recommendedName>
</protein>
<sequence length="298" mass="33382">MDLPRLLFISFILFFSFTSISHTQTLDKHYGIAFIHGNNDHRADAEGGYWKRELIDSLRSTLPNSENYIVVGCDYSQYMWHEDAAGCTADQLLSFINNKHISKLKVYAHSNGANVIRWILSNPTYDERYFLLSKKIIEVIALSPSSGGTPLAEEVVEGNLFESSVSWLIGYLNDAVRQQRITDMAIYNNELLYGSVGQPSLSIPFRTIIGTDVTASPFNRASYCNGYSYNAGLKVTKLYLDKCADGFLECISQRAVGSIWFYDIQKTEHNNALSHNQSRHSCFGLDAILSKDLANGAA</sequence>
<dbReference type="RefSeq" id="WP_115330524.1">
    <property type="nucleotide sequence ID" value="NZ_CAAAHP010000007.1"/>
</dbReference>
<organism evidence="1 2">
    <name type="scientific">Legionella busanensis</name>
    <dbReference type="NCBI Taxonomy" id="190655"/>
    <lineage>
        <taxon>Bacteria</taxon>
        <taxon>Pseudomonadati</taxon>
        <taxon>Pseudomonadota</taxon>
        <taxon>Gammaproteobacteria</taxon>
        <taxon>Legionellales</taxon>
        <taxon>Legionellaceae</taxon>
        <taxon>Legionella</taxon>
    </lineage>
</organism>
<proteinExistence type="predicted"/>
<accession>A0A378JHR2</accession>
<dbReference type="OrthoDB" id="5644163at2"/>
<evidence type="ECO:0008006" key="3">
    <source>
        <dbReference type="Google" id="ProtNLM"/>
    </source>
</evidence>
<dbReference type="Proteomes" id="UP000254794">
    <property type="component" value="Unassembled WGS sequence"/>
</dbReference>
<evidence type="ECO:0000313" key="2">
    <source>
        <dbReference type="Proteomes" id="UP000254794"/>
    </source>
</evidence>
<dbReference type="EMBL" id="UGOD01000001">
    <property type="protein sequence ID" value="STX50846.1"/>
    <property type="molecule type" value="Genomic_DNA"/>
</dbReference>
<gene>
    <name evidence="1" type="ORF">NCTC13316_00934</name>
</gene>
<keyword evidence="2" id="KW-1185">Reference proteome</keyword>
<name>A0A378JHR2_9GAMM</name>
<dbReference type="SUPFAM" id="SSF53474">
    <property type="entry name" value="alpha/beta-Hydrolases"/>
    <property type="match status" value="1"/>
</dbReference>